<dbReference type="InterPro" id="IPR011059">
    <property type="entry name" value="Metal-dep_hydrolase_composite"/>
</dbReference>
<dbReference type="SUPFAM" id="SSF51556">
    <property type="entry name" value="Metallo-dependent hydrolases"/>
    <property type="match status" value="1"/>
</dbReference>
<protein>
    <submittedName>
        <fullName evidence="2">Uncharacterized protein</fullName>
    </submittedName>
</protein>
<accession>A0ABW9E2Z4</accession>
<sequence>MSTPLPVSGDPDRTISVRRGHQLTTDPTRGESAYADMSVKHGRIKDMAVTIEALHAELIDATDQFALPGFVDAHRYMWPPQVRAQTSNSTLIECLADIRQALSASHEARPMYIGILMRHLDALNAGRPTSINHCRSMHTSEHAGQTVQAFVDSGVDGIFCYRLLPNPHGMREESLHEFLTPATHLSANARNSKWLSRTLRELLWVTHRCSGLQWIAQHGIASTPKLKLTRT</sequence>
<evidence type="ECO:0000256" key="1">
    <source>
        <dbReference type="SAM" id="MobiDB-lite"/>
    </source>
</evidence>
<dbReference type="EMBL" id="JAQQCF010000029">
    <property type="protein sequence ID" value="MFM0640532.1"/>
    <property type="molecule type" value="Genomic_DNA"/>
</dbReference>
<gene>
    <name evidence="2" type="ORF">PQQ63_27920</name>
</gene>
<dbReference type="SUPFAM" id="SSF51338">
    <property type="entry name" value="Composite domain of metallo-dependent hydrolases"/>
    <property type="match status" value="1"/>
</dbReference>
<comment type="caution">
    <text evidence="2">The sequence shown here is derived from an EMBL/GenBank/DDBJ whole genome shotgun (WGS) entry which is preliminary data.</text>
</comment>
<dbReference type="RefSeq" id="WP_408339222.1">
    <property type="nucleotide sequence ID" value="NZ_JAQQCF010000029.1"/>
</dbReference>
<reference evidence="2 3" key="1">
    <citation type="journal article" date="2024" name="Chem. Sci.">
        <title>Discovery of megapolipeptins by genome mining of a Burkholderiales bacteria collection.</title>
        <authorList>
            <person name="Paulo B.S."/>
            <person name="Recchia M.J.J."/>
            <person name="Lee S."/>
            <person name="Fergusson C.H."/>
            <person name="Romanowski S.B."/>
            <person name="Hernandez A."/>
            <person name="Krull N."/>
            <person name="Liu D.Y."/>
            <person name="Cavanagh H."/>
            <person name="Bos A."/>
            <person name="Gray C.A."/>
            <person name="Murphy B.T."/>
            <person name="Linington R.G."/>
            <person name="Eustaquio A.S."/>
        </authorList>
    </citation>
    <scope>NUCLEOTIDE SEQUENCE [LARGE SCALE GENOMIC DNA]</scope>
    <source>
        <strain evidence="2 3">RL17-338-BIC-A</strain>
    </source>
</reference>
<feature type="region of interest" description="Disordered" evidence="1">
    <location>
        <begin position="1"/>
        <end position="28"/>
    </location>
</feature>
<dbReference type="Proteomes" id="UP001629432">
    <property type="component" value="Unassembled WGS sequence"/>
</dbReference>
<evidence type="ECO:0000313" key="3">
    <source>
        <dbReference type="Proteomes" id="UP001629432"/>
    </source>
</evidence>
<evidence type="ECO:0000313" key="2">
    <source>
        <dbReference type="EMBL" id="MFM0640532.1"/>
    </source>
</evidence>
<dbReference type="Gene3D" id="3.20.20.140">
    <property type="entry name" value="Metal-dependent hydrolases"/>
    <property type="match status" value="1"/>
</dbReference>
<name>A0ABW9E2Z4_9BURK</name>
<dbReference type="InterPro" id="IPR032466">
    <property type="entry name" value="Metal_Hydrolase"/>
</dbReference>
<proteinExistence type="predicted"/>
<organism evidence="2 3">
    <name type="scientific">Paraburkholderia metrosideri</name>
    <dbReference type="NCBI Taxonomy" id="580937"/>
    <lineage>
        <taxon>Bacteria</taxon>
        <taxon>Pseudomonadati</taxon>
        <taxon>Pseudomonadota</taxon>
        <taxon>Betaproteobacteria</taxon>
        <taxon>Burkholderiales</taxon>
        <taxon>Burkholderiaceae</taxon>
        <taxon>Paraburkholderia</taxon>
    </lineage>
</organism>
<dbReference type="Gene3D" id="2.30.40.10">
    <property type="entry name" value="Urease, subunit C, domain 1"/>
    <property type="match status" value="1"/>
</dbReference>
<keyword evidence="3" id="KW-1185">Reference proteome</keyword>